<dbReference type="PIRSF" id="PIRSF029171">
    <property type="entry name" value="Esterase_LipA"/>
    <property type="match status" value="1"/>
</dbReference>
<dbReference type="AlphaFoldDB" id="L0WFS9"/>
<dbReference type="Pfam" id="PF03583">
    <property type="entry name" value="LIP"/>
    <property type="match status" value="1"/>
</dbReference>
<dbReference type="PATRIC" id="fig|1177179.3.peg.1221"/>
<dbReference type="EMBL" id="AMRJ01000006">
    <property type="protein sequence ID" value="EKF74997.1"/>
    <property type="molecule type" value="Genomic_DNA"/>
</dbReference>
<feature type="signal peptide" evidence="1">
    <location>
        <begin position="1"/>
        <end position="29"/>
    </location>
</feature>
<evidence type="ECO:0000256" key="1">
    <source>
        <dbReference type="SAM" id="SignalP"/>
    </source>
</evidence>
<dbReference type="STRING" id="1177179.A11A3_06071"/>
<dbReference type="eggNOG" id="COG1073">
    <property type="taxonomic scope" value="Bacteria"/>
</dbReference>
<dbReference type="Gene3D" id="1.10.260.130">
    <property type="match status" value="1"/>
</dbReference>
<dbReference type="GO" id="GO:0004806">
    <property type="term" value="F:triacylglycerol lipase activity"/>
    <property type="evidence" value="ECO:0007669"/>
    <property type="project" value="InterPro"/>
</dbReference>
<keyword evidence="3" id="KW-1185">Reference proteome</keyword>
<keyword evidence="1" id="KW-0732">Signal</keyword>
<proteinExistence type="predicted"/>
<name>L0WFS9_9GAMM</name>
<feature type="chain" id="PRO_5003947965" evidence="1">
    <location>
        <begin position="30"/>
        <end position="402"/>
    </location>
</feature>
<evidence type="ECO:0000313" key="2">
    <source>
        <dbReference type="EMBL" id="EKF74997.1"/>
    </source>
</evidence>
<dbReference type="PANTHER" id="PTHR34853">
    <property type="match status" value="1"/>
</dbReference>
<dbReference type="InterPro" id="IPR005152">
    <property type="entry name" value="Lipase_secreted"/>
</dbReference>
<dbReference type="Gene3D" id="3.40.50.1820">
    <property type="entry name" value="alpha/beta hydrolase"/>
    <property type="match status" value="1"/>
</dbReference>
<protein>
    <submittedName>
        <fullName evidence="2">Lipase</fullName>
    </submittedName>
</protein>
<organism evidence="2 3">
    <name type="scientific">Alcanivorax hongdengensis A-11-3</name>
    <dbReference type="NCBI Taxonomy" id="1177179"/>
    <lineage>
        <taxon>Bacteria</taxon>
        <taxon>Pseudomonadati</taxon>
        <taxon>Pseudomonadota</taxon>
        <taxon>Gammaproteobacteria</taxon>
        <taxon>Oceanospirillales</taxon>
        <taxon>Alcanivoracaceae</taxon>
        <taxon>Alcanivorax</taxon>
    </lineage>
</organism>
<dbReference type="Proteomes" id="UP000010164">
    <property type="component" value="Unassembled WGS sequence"/>
</dbReference>
<dbReference type="InterPro" id="IPR029058">
    <property type="entry name" value="AB_hydrolase_fold"/>
</dbReference>
<dbReference type="GO" id="GO:0016042">
    <property type="term" value="P:lipid catabolic process"/>
    <property type="evidence" value="ECO:0007669"/>
    <property type="project" value="InterPro"/>
</dbReference>
<dbReference type="OrthoDB" id="9955at2"/>
<dbReference type="RefSeq" id="WP_008928398.1">
    <property type="nucleotide sequence ID" value="NZ_AMRJ01000006.1"/>
</dbReference>
<accession>L0WFS9</accession>
<dbReference type="PANTHER" id="PTHR34853:SF1">
    <property type="entry name" value="LIPASE 5"/>
    <property type="match status" value="1"/>
</dbReference>
<reference evidence="2 3" key="1">
    <citation type="journal article" date="2012" name="J. Bacteriol.">
        <title>Genome Sequence of the Alkane-Degrading Bacterium Alcanivorax hongdengensis Type Strain A-11-3.</title>
        <authorList>
            <person name="Lai Q."/>
            <person name="Shao Z."/>
        </authorList>
    </citation>
    <scope>NUCLEOTIDE SEQUENCE [LARGE SCALE GENOMIC DNA]</scope>
    <source>
        <strain evidence="2 3">A-11-3</strain>
    </source>
</reference>
<gene>
    <name evidence="2" type="ORF">A11A3_06071</name>
</gene>
<comment type="caution">
    <text evidence="2">The sequence shown here is derived from an EMBL/GenBank/DDBJ whole genome shotgun (WGS) entry which is preliminary data.</text>
</comment>
<sequence length="402" mass="43289">MHFFRLMHLAALVVFVTVASFMPALPVYADDSFYQPPEPLPAGQRGDPLRWRPWSAGPPTSRQLANAWQVMYRSTDGQGNANVVTGEVLVPRQGDPASMPIIALAPGTAGPAFRCAPSRMIGKGAFYEQAAINDMLARGYAVAVTDYEGYHPQPDTTYMIGQSMGAAVLDVVRAAQRLPEAGLSDSAPVIIRGYSQGGGAAMWAGQMYNLYAPDLDLKGIAGGGVPANLAQVALPLNGQAGFGVLFYALVGQDHAYPELSLAPFLNDQGRQAVADMESDMCVLELLQNFDGVSLADVTDVNPLTAQRLQRISENQLGQQPIPVPVYQYHEVEDGLVAYSQASDLRHQYCDEGVNVTWKSYDTHGKNGIVRHINLVYRGNDGVNQFIEKVLAGQPPASNCPAP</sequence>
<dbReference type="SUPFAM" id="SSF53474">
    <property type="entry name" value="alpha/beta-Hydrolases"/>
    <property type="match status" value="1"/>
</dbReference>
<evidence type="ECO:0000313" key="3">
    <source>
        <dbReference type="Proteomes" id="UP000010164"/>
    </source>
</evidence>